<dbReference type="GO" id="GO:0008146">
    <property type="term" value="F:sulfotransferase activity"/>
    <property type="evidence" value="ECO:0007669"/>
    <property type="project" value="InterPro"/>
</dbReference>
<evidence type="ECO:0000259" key="4">
    <source>
        <dbReference type="Pfam" id="PF00685"/>
    </source>
</evidence>
<dbReference type="Pfam" id="PF00685">
    <property type="entry name" value="Sulfotransfer_1"/>
    <property type="match status" value="1"/>
</dbReference>
<evidence type="ECO:0000313" key="5">
    <source>
        <dbReference type="EMBL" id="KAI7750587.1"/>
    </source>
</evidence>
<dbReference type="Proteomes" id="UP001206925">
    <property type="component" value="Unassembled WGS sequence"/>
</dbReference>
<evidence type="ECO:0000313" key="6">
    <source>
        <dbReference type="Proteomes" id="UP001206925"/>
    </source>
</evidence>
<evidence type="ECO:0000256" key="3">
    <source>
        <dbReference type="RuleBase" id="RU361155"/>
    </source>
</evidence>
<dbReference type="InterPro" id="IPR000863">
    <property type="entry name" value="Sulfotransferase_dom"/>
</dbReference>
<evidence type="ECO:0000256" key="1">
    <source>
        <dbReference type="ARBA" id="ARBA00005771"/>
    </source>
</evidence>
<name>A0AAD5CZB2_AMBAR</name>
<keyword evidence="6" id="KW-1185">Reference proteome</keyword>
<dbReference type="Gene3D" id="3.40.50.300">
    <property type="entry name" value="P-loop containing nucleotide triphosphate hydrolases"/>
    <property type="match status" value="1"/>
</dbReference>
<evidence type="ECO:0000256" key="2">
    <source>
        <dbReference type="ARBA" id="ARBA00022679"/>
    </source>
</evidence>
<proteinExistence type="inferred from homology"/>
<reference evidence="5" key="1">
    <citation type="submission" date="2022-06" db="EMBL/GenBank/DDBJ databases">
        <title>Uncovering the hologenomic basis of an extraordinary plant invasion.</title>
        <authorList>
            <person name="Bieker V.C."/>
            <person name="Martin M.D."/>
            <person name="Gilbert T."/>
            <person name="Hodgins K."/>
            <person name="Battlay P."/>
            <person name="Petersen B."/>
            <person name="Wilson J."/>
        </authorList>
    </citation>
    <scope>NUCLEOTIDE SEQUENCE</scope>
    <source>
        <strain evidence="5">AA19_3_7</strain>
        <tissue evidence="5">Leaf</tissue>
    </source>
</reference>
<comment type="similarity">
    <text evidence="1 3">Belongs to the sulfotransferase 1 family.</text>
</comment>
<dbReference type="AlphaFoldDB" id="A0AAD5CZB2"/>
<comment type="caution">
    <text evidence="5">The sequence shown here is derived from an EMBL/GenBank/DDBJ whole genome shotgun (WGS) entry which is preliminary data.</text>
</comment>
<dbReference type="InterPro" id="IPR027417">
    <property type="entry name" value="P-loop_NTPase"/>
</dbReference>
<dbReference type="EMBL" id="JAMZMK010006121">
    <property type="protein sequence ID" value="KAI7750587.1"/>
    <property type="molecule type" value="Genomic_DNA"/>
</dbReference>
<dbReference type="PANTHER" id="PTHR11783">
    <property type="entry name" value="SULFOTRANSFERASE SULT"/>
    <property type="match status" value="1"/>
</dbReference>
<organism evidence="5 6">
    <name type="scientific">Ambrosia artemisiifolia</name>
    <name type="common">Common ragweed</name>
    <dbReference type="NCBI Taxonomy" id="4212"/>
    <lineage>
        <taxon>Eukaryota</taxon>
        <taxon>Viridiplantae</taxon>
        <taxon>Streptophyta</taxon>
        <taxon>Embryophyta</taxon>
        <taxon>Tracheophyta</taxon>
        <taxon>Spermatophyta</taxon>
        <taxon>Magnoliopsida</taxon>
        <taxon>eudicotyledons</taxon>
        <taxon>Gunneridae</taxon>
        <taxon>Pentapetalae</taxon>
        <taxon>asterids</taxon>
        <taxon>campanulids</taxon>
        <taxon>Asterales</taxon>
        <taxon>Asteraceae</taxon>
        <taxon>Asteroideae</taxon>
        <taxon>Heliantheae alliance</taxon>
        <taxon>Heliantheae</taxon>
        <taxon>Ambrosia</taxon>
    </lineage>
</organism>
<dbReference type="SUPFAM" id="SSF52540">
    <property type="entry name" value="P-loop containing nucleoside triphosphate hydrolases"/>
    <property type="match status" value="1"/>
</dbReference>
<dbReference type="EC" id="2.8.2.-" evidence="3"/>
<sequence>MSSAPDDMEYNKICEKHKHLIETLPKGNGWRVQHLYNYNGFWLPPMIIKNNLLIHTYFKSQPTDIYLASFMKSGNTWLKALMFSTLNRHRYTFSNHFLHKHNPHSAFPFLEFLSYPVTGFTVPRLFATHSARTLLPDCMSSGRFVYVCRDPKDVLVSKWLFMSRLRAKDLPPLSLEDAFELFCRGVSEYGPYWEHVMSYWRANLEYPDKILFVKYEEVKKHPEVVVRKLAAFMGKPITEEEEEKGVVREIVKLCSFENLSNLDVNKNGVEKFGDMVEVENHTYFRKGEIGDWKNYLSEEMKERVDRITYEKLRGSGLILTTMV</sequence>
<accession>A0AAD5CZB2</accession>
<protein>
    <recommendedName>
        <fullName evidence="3">Sulfotransferase</fullName>
        <ecNumber evidence="3">2.8.2.-</ecNumber>
    </recommendedName>
</protein>
<feature type="domain" description="Sulfotransferase" evidence="4">
    <location>
        <begin position="62"/>
        <end position="316"/>
    </location>
</feature>
<gene>
    <name evidence="5" type="ORF">M8C21_022496</name>
</gene>
<keyword evidence="2 3" id="KW-0808">Transferase</keyword>